<organism evidence="4 5">
    <name type="scientific">Actinomyces weissii</name>
    <dbReference type="NCBI Taxonomy" id="675090"/>
    <lineage>
        <taxon>Bacteria</taxon>
        <taxon>Bacillati</taxon>
        <taxon>Actinomycetota</taxon>
        <taxon>Actinomycetes</taxon>
        <taxon>Actinomycetales</taxon>
        <taxon>Actinomycetaceae</taxon>
        <taxon>Actinomyces</taxon>
    </lineage>
</organism>
<evidence type="ECO:0000313" key="4">
    <source>
        <dbReference type="EMBL" id="QQM67291.1"/>
    </source>
</evidence>
<dbReference type="InterPro" id="IPR013785">
    <property type="entry name" value="Aldolase_TIM"/>
</dbReference>
<dbReference type="InterPro" id="IPR050985">
    <property type="entry name" value="Alpha-glycosidase_related"/>
</dbReference>
<dbReference type="PANTHER" id="PTHR43053">
    <property type="entry name" value="GLYCOSIDASE FAMILY 31"/>
    <property type="match status" value="1"/>
</dbReference>
<keyword evidence="5" id="KW-1185">Reference proteome</keyword>
<dbReference type="KEGG" id="awe:JG540_09905"/>
<name>A0A7T7S1U5_9ACTO</name>
<dbReference type="PRINTS" id="PR00743">
    <property type="entry name" value="GLHYDRLASE36"/>
</dbReference>
<dbReference type="EMBL" id="CP066802">
    <property type="protein sequence ID" value="QQM67291.1"/>
    <property type="molecule type" value="Genomic_DNA"/>
</dbReference>
<evidence type="ECO:0000256" key="1">
    <source>
        <dbReference type="ARBA" id="ARBA00022801"/>
    </source>
</evidence>
<dbReference type="RefSeq" id="WP_200275742.1">
    <property type="nucleotide sequence ID" value="NZ_CP066802.1"/>
</dbReference>
<dbReference type="GO" id="GO:0004557">
    <property type="term" value="F:alpha-galactosidase activity"/>
    <property type="evidence" value="ECO:0007669"/>
    <property type="project" value="InterPro"/>
</dbReference>
<proteinExistence type="predicted"/>
<dbReference type="PANTHER" id="PTHR43053:SF3">
    <property type="entry name" value="ALPHA-GALACTOSIDASE C-RELATED"/>
    <property type="match status" value="1"/>
</dbReference>
<evidence type="ECO:0000256" key="3">
    <source>
        <dbReference type="SAM" id="MobiDB-lite"/>
    </source>
</evidence>
<dbReference type="CDD" id="cd14791">
    <property type="entry name" value="GH36"/>
    <property type="match status" value="1"/>
</dbReference>
<keyword evidence="2" id="KW-0326">Glycosidase</keyword>
<dbReference type="InterPro" id="IPR002252">
    <property type="entry name" value="Glyco_hydro_36"/>
</dbReference>
<protein>
    <submittedName>
        <fullName evidence="4">Alpha-galactosidase</fullName>
    </submittedName>
</protein>
<dbReference type="SUPFAM" id="SSF51445">
    <property type="entry name" value="(Trans)glycosidases"/>
    <property type="match status" value="1"/>
</dbReference>
<feature type="region of interest" description="Disordered" evidence="3">
    <location>
        <begin position="1"/>
        <end position="20"/>
    </location>
</feature>
<sequence>MDATRPAPELGAARLGLHPDQPATFSLGGTTARTSVPLVECLTLQTGRAFVDHRLTRGAAGEALRPTGTQQVEGPWPTWEVTQQDPATGLTATTRISRPTNASWRLTTTVRNDSTTPVHLSALSALSVAVLPGVEVGGLDLLTARSSWMAEQRWRHQRLGEELVDVGTAVHGQPARDCLRLSSQSGWSSGEWEPTGFVTDPATGQAVGWQVEHNGGWTVELSRRGDQLGLAVFGPTDLQHGWLQELAPGQELSSPAAVVVLSQEGWQGAAAELTTYRRALRAHLAPSTQPAPIVFNDYMNTLMANPTQERLATLVPAAAQAGAEVYCIDDGWHSDAEEWWGAVGAWEPSTRRFPDGLEATLQLIRDQGMEAGLWIEPLAVGVHSPLAQSLPDSAFMQRRGVRLREQDRFRLDLRDPAARGYLDAVVDRMVGYGISYLKVDDNYSIGLGPDAGATSAGAGLLDHSRAWSQWLAELPRRHPGLVVENCASGAMTTDYSLLAHARLQSTSDLQDPLRYPPIASNTPLTVLPEQAGNWAYPQPEMSTEEIVFTLTTSLAGSFYLAGNLDRMAPAQLELVRSATDLARSLREELGSQLPWWPHDVAGWEQEWVVAARRASPTSRDGLLLVWHRPGPQGSTPLELPALHGTTLSQVFPPPRLVPAPGLHVEAGPEGPRIVPESNTPTARAYLVRDTQDRDNGAAR</sequence>
<dbReference type="InterPro" id="IPR038417">
    <property type="entry name" value="Alpga-gal_N_sf"/>
</dbReference>
<evidence type="ECO:0000256" key="2">
    <source>
        <dbReference type="ARBA" id="ARBA00023295"/>
    </source>
</evidence>
<keyword evidence="1" id="KW-0378">Hydrolase</keyword>
<dbReference type="AlphaFoldDB" id="A0A7T7S1U5"/>
<gene>
    <name evidence="4" type="ORF">JG540_09905</name>
</gene>
<accession>A0A7T7S1U5</accession>
<dbReference type="Gene3D" id="3.20.20.70">
    <property type="entry name" value="Aldolase class I"/>
    <property type="match status" value="1"/>
</dbReference>
<dbReference type="InterPro" id="IPR017853">
    <property type="entry name" value="GH"/>
</dbReference>
<dbReference type="Pfam" id="PF02065">
    <property type="entry name" value="Melibiase"/>
    <property type="match status" value="1"/>
</dbReference>
<dbReference type="Gene3D" id="2.70.98.60">
    <property type="entry name" value="alpha-galactosidase from lactobacil brevis"/>
    <property type="match status" value="1"/>
</dbReference>
<dbReference type="Proteomes" id="UP000595895">
    <property type="component" value="Chromosome"/>
</dbReference>
<reference evidence="4 5" key="1">
    <citation type="submission" date="2020-12" db="EMBL/GenBank/DDBJ databases">
        <authorList>
            <person name="Zhou J."/>
        </authorList>
    </citation>
    <scope>NUCLEOTIDE SEQUENCE [LARGE SCALE GENOMIC DNA]</scope>
    <source>
        <strain evidence="4 5">CCUG 61299</strain>
    </source>
</reference>
<evidence type="ECO:0000313" key="5">
    <source>
        <dbReference type="Proteomes" id="UP000595895"/>
    </source>
</evidence>
<dbReference type="GO" id="GO:0016052">
    <property type="term" value="P:carbohydrate catabolic process"/>
    <property type="evidence" value="ECO:0007669"/>
    <property type="project" value="InterPro"/>
</dbReference>